<evidence type="ECO:0000313" key="9">
    <source>
        <dbReference type="Proteomes" id="UP000826195"/>
    </source>
</evidence>
<dbReference type="Gene3D" id="1.10.1450.10">
    <property type="entry name" value="Tetraspanin"/>
    <property type="match status" value="1"/>
</dbReference>
<dbReference type="SUPFAM" id="SSF48652">
    <property type="entry name" value="Tetraspanin"/>
    <property type="match status" value="1"/>
</dbReference>
<dbReference type="PANTHER" id="PTHR19282">
    <property type="entry name" value="TETRASPANIN"/>
    <property type="match status" value="1"/>
</dbReference>
<comment type="similarity">
    <text evidence="2 7">Belongs to the tetraspanin (TM4SF) family.</text>
</comment>
<evidence type="ECO:0000313" key="8">
    <source>
        <dbReference type="EMBL" id="KAH0560836.1"/>
    </source>
</evidence>
<name>A0AAV7IX37_COTGL</name>
<keyword evidence="4 7" id="KW-1133">Transmembrane helix</keyword>
<reference evidence="8 9" key="1">
    <citation type="journal article" date="2021" name="J. Hered.">
        <title>A chromosome-level genome assembly of the parasitoid wasp, Cotesia glomerata (Hymenoptera: Braconidae).</title>
        <authorList>
            <person name="Pinto B.J."/>
            <person name="Weis J.J."/>
            <person name="Gamble T."/>
            <person name="Ode P.J."/>
            <person name="Paul R."/>
            <person name="Zaspel J.M."/>
        </authorList>
    </citation>
    <scope>NUCLEOTIDE SEQUENCE [LARGE SCALE GENOMIC DNA]</scope>
    <source>
        <strain evidence="8">CgM1</strain>
    </source>
</reference>
<evidence type="ECO:0000256" key="6">
    <source>
        <dbReference type="PIRSR" id="PIRSR002419-1"/>
    </source>
</evidence>
<dbReference type="AlphaFoldDB" id="A0AAV7IX37"/>
<dbReference type="EMBL" id="JAHXZJ010000374">
    <property type="protein sequence ID" value="KAH0560836.1"/>
    <property type="molecule type" value="Genomic_DNA"/>
</dbReference>
<accession>A0AAV7IX37</accession>
<keyword evidence="3 7" id="KW-0812">Transmembrane</keyword>
<organism evidence="8 9">
    <name type="scientific">Cotesia glomerata</name>
    <name type="common">Lepidopteran parasitic wasp</name>
    <name type="synonym">Apanteles glomeratus</name>
    <dbReference type="NCBI Taxonomy" id="32391"/>
    <lineage>
        <taxon>Eukaryota</taxon>
        <taxon>Metazoa</taxon>
        <taxon>Ecdysozoa</taxon>
        <taxon>Arthropoda</taxon>
        <taxon>Hexapoda</taxon>
        <taxon>Insecta</taxon>
        <taxon>Pterygota</taxon>
        <taxon>Neoptera</taxon>
        <taxon>Endopterygota</taxon>
        <taxon>Hymenoptera</taxon>
        <taxon>Apocrita</taxon>
        <taxon>Ichneumonoidea</taxon>
        <taxon>Braconidae</taxon>
        <taxon>Microgastrinae</taxon>
        <taxon>Cotesia</taxon>
    </lineage>
</organism>
<dbReference type="Proteomes" id="UP000826195">
    <property type="component" value="Unassembled WGS sequence"/>
</dbReference>
<feature type="non-terminal residue" evidence="8">
    <location>
        <position position="1"/>
    </location>
</feature>
<evidence type="ECO:0000256" key="4">
    <source>
        <dbReference type="ARBA" id="ARBA00022989"/>
    </source>
</evidence>
<sequence length="282" mass="31814">TITSVIGFTGCVGALRENTCLLATYAIFLGTLLLLEMTIGVLGFIFKDWIKSQATGGFQAFIIHYRDDPDQQNLIDWIQEDWLQCCGIEGPKDWDRNNYFNCSSSEIGSSEACGVPFSCCKREPNVRSITKNKQCGYNVRKPGNPGERSIFERGCLRAGEEWLELNLVPVAGTIVSTMVLQTSDVSIYEKGCIQAGEEWMEKNLLVIATTAIITAFAQVFFTHFFLVLLLMGTFSGSRYWEYVLRKIYALTYLHKKQSGTDNQEPPRQSSISYSWVLIDRVE</sequence>
<dbReference type="Pfam" id="PF00335">
    <property type="entry name" value="Tetraspanin"/>
    <property type="match status" value="1"/>
</dbReference>
<keyword evidence="5 7" id="KW-0472">Membrane</keyword>
<dbReference type="InterPro" id="IPR018499">
    <property type="entry name" value="Tetraspanin/Peripherin"/>
</dbReference>
<evidence type="ECO:0000256" key="1">
    <source>
        <dbReference type="ARBA" id="ARBA00004141"/>
    </source>
</evidence>
<feature type="transmembrane region" description="Helical" evidence="7">
    <location>
        <begin position="22"/>
        <end position="46"/>
    </location>
</feature>
<feature type="transmembrane region" description="Helical" evidence="7">
    <location>
        <begin position="204"/>
        <end position="231"/>
    </location>
</feature>
<proteinExistence type="inferred from homology"/>
<evidence type="ECO:0000256" key="5">
    <source>
        <dbReference type="ARBA" id="ARBA00023136"/>
    </source>
</evidence>
<dbReference type="GO" id="GO:0005886">
    <property type="term" value="C:plasma membrane"/>
    <property type="evidence" value="ECO:0007669"/>
    <property type="project" value="TreeGrafter"/>
</dbReference>
<dbReference type="PANTHER" id="PTHR19282:SF431">
    <property type="entry name" value="TETRASPANIN 26A, ISOFORM B-RELATED"/>
    <property type="match status" value="1"/>
</dbReference>
<feature type="disulfide bond" evidence="6">
    <location>
        <begin position="86"/>
        <end position="102"/>
    </location>
</feature>
<evidence type="ECO:0000256" key="3">
    <source>
        <dbReference type="ARBA" id="ARBA00022692"/>
    </source>
</evidence>
<dbReference type="FunFam" id="1.10.1450.10:FF:000023">
    <property type="entry name" value="Tetraspanin"/>
    <property type="match status" value="1"/>
</dbReference>
<dbReference type="PIRSF" id="PIRSF002419">
    <property type="entry name" value="Tetraspanin"/>
    <property type="match status" value="1"/>
</dbReference>
<protein>
    <recommendedName>
        <fullName evidence="7">Tetraspanin</fullName>
    </recommendedName>
</protein>
<evidence type="ECO:0000256" key="7">
    <source>
        <dbReference type="RuleBase" id="RU361218"/>
    </source>
</evidence>
<comment type="caution">
    <text evidence="8">The sequence shown here is derived from an EMBL/GenBank/DDBJ whole genome shotgun (WGS) entry which is preliminary data.</text>
</comment>
<dbReference type="InterPro" id="IPR008952">
    <property type="entry name" value="Tetraspanin_EC2_sf"/>
</dbReference>
<comment type="caution">
    <text evidence="7">Lacks conserved residue(s) required for the propagation of feature annotation.</text>
</comment>
<evidence type="ECO:0000256" key="2">
    <source>
        <dbReference type="ARBA" id="ARBA00006840"/>
    </source>
</evidence>
<keyword evidence="9" id="KW-1185">Reference proteome</keyword>
<keyword evidence="6" id="KW-1015">Disulfide bond</keyword>
<gene>
    <name evidence="8" type="ORF">KQX54_009017</name>
</gene>
<comment type="subcellular location">
    <subcellularLocation>
        <location evidence="1 7">Membrane</location>
        <topology evidence="1 7">Multi-pass membrane protein</topology>
    </subcellularLocation>
</comment>
<dbReference type="InterPro" id="IPR000301">
    <property type="entry name" value="Tetraspanin_animals"/>
</dbReference>